<dbReference type="AlphaFoldDB" id="A0A1N7DZA2"/>
<dbReference type="OrthoDB" id="280213at2157"/>
<dbReference type="RefSeq" id="WP_139328935.1">
    <property type="nucleotide sequence ID" value="NZ_FTNO01000005.1"/>
</dbReference>
<dbReference type="InterPro" id="IPR055553">
    <property type="entry name" value="DUF7129"/>
</dbReference>
<gene>
    <name evidence="2" type="ORF">SAMN05421858_3866</name>
</gene>
<feature type="domain" description="DUF7129" evidence="1">
    <location>
        <begin position="8"/>
        <end position="42"/>
    </location>
</feature>
<dbReference type="Proteomes" id="UP000186914">
    <property type="component" value="Unassembled WGS sequence"/>
</dbReference>
<dbReference type="NCBIfam" id="NF033497">
    <property type="entry name" value="rubre_like_arch"/>
    <property type="match status" value="1"/>
</dbReference>
<organism evidence="2 3">
    <name type="scientific">Haladaptatus litoreus</name>
    <dbReference type="NCBI Taxonomy" id="553468"/>
    <lineage>
        <taxon>Archaea</taxon>
        <taxon>Methanobacteriati</taxon>
        <taxon>Methanobacteriota</taxon>
        <taxon>Stenosarchaea group</taxon>
        <taxon>Halobacteria</taxon>
        <taxon>Halobacteriales</taxon>
        <taxon>Haladaptataceae</taxon>
        <taxon>Haladaptatus</taxon>
    </lineage>
</organism>
<keyword evidence="3" id="KW-1185">Reference proteome</keyword>
<name>A0A1N7DZA2_9EURY</name>
<evidence type="ECO:0000313" key="3">
    <source>
        <dbReference type="Proteomes" id="UP000186914"/>
    </source>
</evidence>
<sequence length="47" mass="5179">MRDIEHDSTTESQYECVGCGTIVTAGYHPGSCDDCGIGFRNRRTPLE</sequence>
<accession>A0A1N7DZA2</accession>
<evidence type="ECO:0000313" key="2">
    <source>
        <dbReference type="EMBL" id="SIR81015.1"/>
    </source>
</evidence>
<protein>
    <recommendedName>
        <fullName evidence="1">DUF7129 domain-containing protein</fullName>
    </recommendedName>
</protein>
<dbReference type="Pfam" id="PF23455">
    <property type="entry name" value="DUF7129"/>
    <property type="match status" value="1"/>
</dbReference>
<proteinExistence type="predicted"/>
<evidence type="ECO:0000259" key="1">
    <source>
        <dbReference type="Pfam" id="PF23455"/>
    </source>
</evidence>
<dbReference type="EMBL" id="FTNO01000005">
    <property type="protein sequence ID" value="SIR81015.1"/>
    <property type="molecule type" value="Genomic_DNA"/>
</dbReference>
<reference evidence="3" key="1">
    <citation type="submission" date="2017-01" db="EMBL/GenBank/DDBJ databases">
        <authorList>
            <person name="Varghese N."/>
            <person name="Submissions S."/>
        </authorList>
    </citation>
    <scope>NUCLEOTIDE SEQUENCE [LARGE SCALE GENOMIC DNA]</scope>
    <source>
        <strain evidence="3">CGMCC 1.7737</strain>
    </source>
</reference>